<proteinExistence type="predicted"/>
<evidence type="ECO:0000313" key="3">
    <source>
        <dbReference type="Proteomes" id="UP000681967"/>
    </source>
</evidence>
<feature type="region of interest" description="Disordered" evidence="1">
    <location>
        <begin position="1"/>
        <end position="67"/>
    </location>
</feature>
<dbReference type="EMBL" id="CAJOBH010287298">
    <property type="protein sequence ID" value="CAF5176789.1"/>
    <property type="molecule type" value="Genomic_DNA"/>
</dbReference>
<evidence type="ECO:0000313" key="2">
    <source>
        <dbReference type="EMBL" id="CAF5176789.1"/>
    </source>
</evidence>
<dbReference type="AlphaFoldDB" id="A0A8S3H322"/>
<dbReference type="Proteomes" id="UP000681967">
    <property type="component" value="Unassembled WGS sequence"/>
</dbReference>
<feature type="compositionally biased region" description="Basic and acidic residues" evidence="1">
    <location>
        <begin position="17"/>
        <end position="27"/>
    </location>
</feature>
<comment type="caution">
    <text evidence="2">The sequence shown here is derived from an EMBL/GenBank/DDBJ whole genome shotgun (WGS) entry which is preliminary data.</text>
</comment>
<name>A0A8S3H322_9BILA</name>
<reference evidence="2" key="1">
    <citation type="submission" date="2021-02" db="EMBL/GenBank/DDBJ databases">
        <authorList>
            <person name="Nowell W R."/>
        </authorList>
    </citation>
    <scope>NUCLEOTIDE SEQUENCE</scope>
</reference>
<organism evidence="2 3">
    <name type="scientific">Rotaria magnacalcarata</name>
    <dbReference type="NCBI Taxonomy" id="392030"/>
    <lineage>
        <taxon>Eukaryota</taxon>
        <taxon>Metazoa</taxon>
        <taxon>Spiralia</taxon>
        <taxon>Gnathifera</taxon>
        <taxon>Rotifera</taxon>
        <taxon>Eurotatoria</taxon>
        <taxon>Bdelloidea</taxon>
        <taxon>Philodinida</taxon>
        <taxon>Philodinidae</taxon>
        <taxon>Rotaria</taxon>
    </lineage>
</organism>
<evidence type="ECO:0000256" key="1">
    <source>
        <dbReference type="SAM" id="MobiDB-lite"/>
    </source>
</evidence>
<protein>
    <submittedName>
        <fullName evidence="2">Uncharacterized protein</fullName>
    </submittedName>
</protein>
<gene>
    <name evidence="2" type="ORF">BYL167_LOCUS78330</name>
</gene>
<feature type="non-terminal residue" evidence="2">
    <location>
        <position position="1"/>
    </location>
</feature>
<sequence>MCHITVRCPTVPNLSPFDHDSRNRRFSVDSYLAMHGPPGPPGQTGPPGNAGPRGAVGPQGEMGRSKQ</sequence>
<accession>A0A8S3H322</accession>